<dbReference type="GO" id="GO:0005576">
    <property type="term" value="C:extracellular region"/>
    <property type="evidence" value="ECO:0007669"/>
    <property type="project" value="InterPro"/>
</dbReference>
<proteinExistence type="predicted"/>
<dbReference type="RefSeq" id="XP_008878875.1">
    <property type="nucleotide sequence ID" value="XM_008880653.1"/>
</dbReference>
<dbReference type="GO" id="GO:0005509">
    <property type="term" value="F:calcium ion binding"/>
    <property type="evidence" value="ECO:0007669"/>
    <property type="project" value="InterPro"/>
</dbReference>
<dbReference type="PANTHER" id="PTHR12824:SF8">
    <property type="entry name" value="GXIVSPLA2, ISOFORM A"/>
    <property type="match status" value="1"/>
</dbReference>
<dbReference type="AlphaFoldDB" id="A0A024TEV1"/>
<dbReference type="VEuPathDB" id="FungiDB:H310_13229"/>
<feature type="signal peptide" evidence="2">
    <location>
        <begin position="1"/>
        <end position="19"/>
    </location>
</feature>
<evidence type="ECO:0000256" key="1">
    <source>
        <dbReference type="SAM" id="MobiDB-lite"/>
    </source>
</evidence>
<dbReference type="GO" id="GO:0006644">
    <property type="term" value="P:phospholipid metabolic process"/>
    <property type="evidence" value="ECO:0007669"/>
    <property type="project" value="InterPro"/>
</dbReference>
<dbReference type="PANTHER" id="PTHR12824">
    <property type="entry name" value="GROUP XII SECRETORY PHOSPHOLIPASE A2 FAMILY MEMBER"/>
    <property type="match status" value="1"/>
</dbReference>
<evidence type="ECO:0008006" key="4">
    <source>
        <dbReference type="Google" id="ProtNLM"/>
    </source>
</evidence>
<reference evidence="3" key="1">
    <citation type="submission" date="2013-12" db="EMBL/GenBank/DDBJ databases">
        <title>The Genome Sequence of Aphanomyces invadans NJM9701.</title>
        <authorList>
            <consortium name="The Broad Institute Genomics Platform"/>
            <person name="Russ C."/>
            <person name="Tyler B."/>
            <person name="van West P."/>
            <person name="Dieguez-Uribeondo J."/>
            <person name="Young S.K."/>
            <person name="Zeng Q."/>
            <person name="Gargeya S."/>
            <person name="Fitzgerald M."/>
            <person name="Abouelleil A."/>
            <person name="Alvarado L."/>
            <person name="Chapman S.B."/>
            <person name="Gainer-Dewar J."/>
            <person name="Goldberg J."/>
            <person name="Griggs A."/>
            <person name="Gujja S."/>
            <person name="Hansen M."/>
            <person name="Howarth C."/>
            <person name="Imamovic A."/>
            <person name="Ireland A."/>
            <person name="Larimer J."/>
            <person name="McCowan C."/>
            <person name="Murphy C."/>
            <person name="Pearson M."/>
            <person name="Poon T.W."/>
            <person name="Priest M."/>
            <person name="Roberts A."/>
            <person name="Saif S."/>
            <person name="Shea T."/>
            <person name="Sykes S."/>
            <person name="Wortman J."/>
            <person name="Nusbaum C."/>
            <person name="Birren B."/>
        </authorList>
    </citation>
    <scope>NUCLEOTIDE SEQUENCE [LARGE SCALE GENOMIC DNA]</scope>
    <source>
        <strain evidence="3">NJM9701</strain>
    </source>
</reference>
<gene>
    <name evidence="3" type="ORF">H310_13229</name>
</gene>
<evidence type="ECO:0000256" key="2">
    <source>
        <dbReference type="SAM" id="SignalP"/>
    </source>
</evidence>
<dbReference type="STRING" id="157072.A0A024TEV1"/>
<dbReference type="GO" id="GO:0016042">
    <property type="term" value="P:lipid catabolic process"/>
    <property type="evidence" value="ECO:0007669"/>
    <property type="project" value="InterPro"/>
</dbReference>
<sequence>MRAAAAVCVLLAHAGMSMFNSNEVCEPKTVICKSAKRGAKTVLAPKPKYKVWANGCGTDSMGFQLMGDEHLDFTDCCNRHDACYGVCGISKNLCEKKFSKCMKDKCALEPTADLQKSCETTAELYAMGPNLMGCPAFTAGQKEACECVDAGKADKLNRERLEHFLAHQAKDGAAEDVDGLLAKYKGKEPVMFLRLLTKYPDAITLKKARVSEHAKMFEALKKKTQEEASSADEHSDVEAHIEL</sequence>
<dbReference type="eggNOG" id="ENOG502QU22">
    <property type="taxonomic scope" value="Eukaryota"/>
</dbReference>
<dbReference type="Gene3D" id="1.20.90.10">
    <property type="entry name" value="Phospholipase A2 domain"/>
    <property type="match status" value="1"/>
</dbReference>
<name>A0A024TEV1_9STRA</name>
<dbReference type="InterPro" id="IPR036444">
    <property type="entry name" value="PLipase_A2_dom_sf"/>
</dbReference>
<dbReference type="EMBL" id="KI913999">
    <property type="protein sequence ID" value="ETV92568.1"/>
    <property type="molecule type" value="Genomic_DNA"/>
</dbReference>
<dbReference type="GO" id="GO:0050482">
    <property type="term" value="P:arachidonate secretion"/>
    <property type="evidence" value="ECO:0007669"/>
    <property type="project" value="InterPro"/>
</dbReference>
<dbReference type="Pfam" id="PF06951">
    <property type="entry name" value="PLA2G12"/>
    <property type="match status" value="1"/>
</dbReference>
<dbReference type="GO" id="GO:0004623">
    <property type="term" value="F:phospholipase A2 activity"/>
    <property type="evidence" value="ECO:0007669"/>
    <property type="project" value="InterPro"/>
</dbReference>
<feature type="chain" id="PRO_5001537527" description="Phospholipase A2" evidence="2">
    <location>
        <begin position="20"/>
        <end position="243"/>
    </location>
</feature>
<dbReference type="InterPro" id="IPR010711">
    <property type="entry name" value="PLA2G12"/>
</dbReference>
<organism evidence="3">
    <name type="scientific">Aphanomyces invadans</name>
    <dbReference type="NCBI Taxonomy" id="157072"/>
    <lineage>
        <taxon>Eukaryota</taxon>
        <taxon>Sar</taxon>
        <taxon>Stramenopiles</taxon>
        <taxon>Oomycota</taxon>
        <taxon>Saprolegniomycetes</taxon>
        <taxon>Saprolegniales</taxon>
        <taxon>Verrucalvaceae</taxon>
        <taxon>Aphanomyces</taxon>
    </lineage>
</organism>
<dbReference type="OrthoDB" id="3935740at2759"/>
<dbReference type="SUPFAM" id="SSF48619">
    <property type="entry name" value="Phospholipase A2, PLA2"/>
    <property type="match status" value="1"/>
</dbReference>
<dbReference type="GeneID" id="20090279"/>
<keyword evidence="2" id="KW-0732">Signal</keyword>
<feature type="region of interest" description="Disordered" evidence="1">
    <location>
        <begin position="224"/>
        <end position="243"/>
    </location>
</feature>
<evidence type="ECO:0000313" key="3">
    <source>
        <dbReference type="EMBL" id="ETV92568.1"/>
    </source>
</evidence>
<accession>A0A024TEV1</accession>
<protein>
    <recommendedName>
        <fullName evidence="4">Phospholipase A2</fullName>
    </recommendedName>
</protein>